<dbReference type="InParanoid" id="A0A1D6GGE9"/>
<dbReference type="PANTHER" id="PTHR47865">
    <property type="entry name" value="OS05G0580550 PROTEIN"/>
    <property type="match status" value="1"/>
</dbReference>
<dbReference type="OMA" id="ANGMAAW"/>
<dbReference type="PANTHER" id="PTHR47865:SF1">
    <property type="entry name" value="OS08G0106700 PROTEIN"/>
    <property type="match status" value="1"/>
</dbReference>
<dbReference type="InterPro" id="IPR024752">
    <property type="entry name" value="Myb/SANT-like_dom"/>
</dbReference>
<evidence type="ECO:0000313" key="2">
    <source>
        <dbReference type="EMBL" id="AQK62627.1"/>
    </source>
</evidence>
<dbReference type="EMBL" id="CM000781">
    <property type="protein sequence ID" value="AQK62627.1"/>
    <property type="molecule type" value="Genomic_DNA"/>
</dbReference>
<feature type="domain" description="Myb/SANT-like" evidence="1">
    <location>
        <begin position="14"/>
        <end position="107"/>
    </location>
</feature>
<organism evidence="2">
    <name type="scientific">Zea mays</name>
    <name type="common">Maize</name>
    <dbReference type="NCBI Taxonomy" id="4577"/>
    <lineage>
        <taxon>Eukaryota</taxon>
        <taxon>Viridiplantae</taxon>
        <taxon>Streptophyta</taxon>
        <taxon>Embryophyta</taxon>
        <taxon>Tracheophyta</taxon>
        <taxon>Spermatophyta</taxon>
        <taxon>Magnoliopsida</taxon>
        <taxon>Liliopsida</taxon>
        <taxon>Poales</taxon>
        <taxon>Poaceae</taxon>
        <taxon>PACMAD clade</taxon>
        <taxon>Panicoideae</taxon>
        <taxon>Andropogonodae</taxon>
        <taxon>Andropogoneae</taxon>
        <taxon>Tripsacinae</taxon>
        <taxon>Zea</taxon>
    </lineage>
</organism>
<dbReference type="Pfam" id="PF12776">
    <property type="entry name" value="Myb_DNA-bind_3"/>
    <property type="match status" value="1"/>
</dbReference>
<name>A0A1D6GGE9_MAIZE</name>
<proteinExistence type="predicted"/>
<accession>A0A1D6GGE9</accession>
<sequence length="209" mass="23617">MEAEGQGFTNGHATWTSAMSSFMLSYLSNVVSSGERTSSGFKKVHYNSCAKAINEKFQIALNGEQIKNHLKTWSRRFAKINRIRKVSGIGWDEDSFTITMDEEHYNGYVKIRKKAKKRDSEEEGLIAAFKSVGDTLSSAIEKVATGDTDVPDDLFDSLINLPGFEQTHISLYFNYLVAHPHIARAFNKLPFDHKLIWARNFVSEKFPGV</sequence>
<reference evidence="2" key="1">
    <citation type="submission" date="2015-12" db="EMBL/GenBank/DDBJ databases">
        <title>Update maize B73 reference genome by single molecule sequencing technologies.</title>
        <authorList>
            <consortium name="Maize Genome Sequencing Project"/>
            <person name="Ware D."/>
        </authorList>
    </citation>
    <scope>NUCLEOTIDE SEQUENCE</scope>
    <source>
        <tissue evidence="2">Seedling</tissue>
    </source>
</reference>
<dbReference type="ExpressionAtlas" id="A0A1D6GGE9">
    <property type="expression patterns" value="baseline"/>
</dbReference>
<gene>
    <name evidence="2" type="ORF">ZEAMMB73_Zm00001d013194</name>
</gene>
<evidence type="ECO:0000259" key="1">
    <source>
        <dbReference type="Pfam" id="PF12776"/>
    </source>
</evidence>
<protein>
    <submittedName>
        <fullName evidence="2">10A19I.15</fullName>
    </submittedName>
</protein>
<dbReference type="IntAct" id="A0A1D6GGE9">
    <property type="interactions" value="7"/>
</dbReference>
<dbReference type="AlphaFoldDB" id="A0A1D6GGE9"/>